<evidence type="ECO:0000313" key="4">
    <source>
        <dbReference type="EMBL" id="MDT0335368.1"/>
    </source>
</evidence>
<evidence type="ECO:0000256" key="1">
    <source>
        <dbReference type="ARBA" id="ARBA00023125"/>
    </source>
</evidence>
<dbReference type="InterPro" id="IPR009057">
    <property type="entry name" value="Homeodomain-like_sf"/>
</dbReference>
<proteinExistence type="predicted"/>
<dbReference type="GO" id="GO:0000976">
    <property type="term" value="F:transcription cis-regulatory region binding"/>
    <property type="evidence" value="ECO:0007669"/>
    <property type="project" value="TreeGrafter"/>
</dbReference>
<feature type="DNA-binding region" description="H-T-H motif" evidence="2">
    <location>
        <begin position="31"/>
        <end position="50"/>
    </location>
</feature>
<dbReference type="Pfam" id="PF17937">
    <property type="entry name" value="TetR_C_28"/>
    <property type="match status" value="1"/>
</dbReference>
<accession>A0AAE4G4W1</accession>
<protein>
    <submittedName>
        <fullName evidence="4">TetR/AcrR family transcriptional regulator</fullName>
    </submittedName>
</protein>
<dbReference type="EMBL" id="JAVRAA010000001">
    <property type="protein sequence ID" value="MDT0335368.1"/>
    <property type="molecule type" value="Genomic_DNA"/>
</dbReference>
<feature type="domain" description="HTH tetR-type" evidence="3">
    <location>
        <begin position="8"/>
        <end position="68"/>
    </location>
</feature>
<dbReference type="AlphaFoldDB" id="A0AAE4G4W1"/>
<comment type="caution">
    <text evidence="4">The sequence shown here is derived from an EMBL/GenBank/DDBJ whole genome shotgun (WGS) entry which is preliminary data.</text>
</comment>
<dbReference type="InterPro" id="IPR050109">
    <property type="entry name" value="HTH-type_TetR-like_transc_reg"/>
</dbReference>
<dbReference type="RefSeq" id="WP_259434204.1">
    <property type="nucleotide sequence ID" value="NZ_JAVLSM010000026.1"/>
</dbReference>
<evidence type="ECO:0000259" key="3">
    <source>
        <dbReference type="PROSITE" id="PS50977"/>
    </source>
</evidence>
<dbReference type="PRINTS" id="PR00455">
    <property type="entry name" value="HTHTETR"/>
</dbReference>
<dbReference type="Pfam" id="PF00440">
    <property type="entry name" value="TetR_N"/>
    <property type="match status" value="1"/>
</dbReference>
<evidence type="ECO:0000256" key="2">
    <source>
        <dbReference type="PROSITE-ProRule" id="PRU00335"/>
    </source>
</evidence>
<dbReference type="SUPFAM" id="SSF46689">
    <property type="entry name" value="Homeodomain-like"/>
    <property type="match status" value="1"/>
</dbReference>
<dbReference type="GO" id="GO:0003700">
    <property type="term" value="F:DNA-binding transcription factor activity"/>
    <property type="evidence" value="ECO:0007669"/>
    <property type="project" value="TreeGrafter"/>
</dbReference>
<gene>
    <name evidence="4" type="ORF">RJN63_00895</name>
</gene>
<dbReference type="PROSITE" id="PS50977">
    <property type="entry name" value="HTH_TETR_2"/>
    <property type="match status" value="1"/>
</dbReference>
<dbReference type="PANTHER" id="PTHR30055:SF148">
    <property type="entry name" value="TETR-FAMILY TRANSCRIPTIONAL REGULATOR"/>
    <property type="match status" value="1"/>
</dbReference>
<keyword evidence="1 2" id="KW-0238">DNA-binding</keyword>
<sequence>MENSTRSEKSRQLIIQAALSVIARDGANKLTIDAIAKEAGISKGGVLHHFRTKQAVLVALLDNQRVHFGHFAREFLEGEGKYSSEPALAMQISVLREASKQPHSVALAILGAISEQPSLVEGVKRTDADHVAAIRNEAADPDLAILRWTAARGLLWTSLFNMCPLSEQERQRCFDLLLDESRWTKNSPQKSKPRKH</sequence>
<name>A0AAE4G4W1_9BURK</name>
<dbReference type="PANTHER" id="PTHR30055">
    <property type="entry name" value="HTH-TYPE TRANSCRIPTIONAL REGULATOR RUTR"/>
    <property type="match status" value="1"/>
</dbReference>
<dbReference type="Gene3D" id="1.10.357.10">
    <property type="entry name" value="Tetracycline Repressor, domain 2"/>
    <property type="match status" value="1"/>
</dbReference>
<dbReference type="InterPro" id="IPR001647">
    <property type="entry name" value="HTH_TetR"/>
</dbReference>
<reference evidence="4" key="1">
    <citation type="submission" date="2023-02" db="EMBL/GenBank/DDBJ databases">
        <title>Description of Herbaspirillum huttiense subsp. nephrolepsisexaltata and Herbaspirillum huttiense subsp. lycopersicon.</title>
        <authorList>
            <person name="Poudel M."/>
            <person name="Sharma A."/>
            <person name="Goss E."/>
            <person name="Tapia J.H."/>
            <person name="Harmon C.M."/>
            <person name="Jones J.B."/>
        </authorList>
    </citation>
    <scope>NUCLEOTIDE SEQUENCE</scope>
    <source>
        <strain evidence="4">NC40101</strain>
    </source>
</reference>
<organism evidence="4">
    <name type="scientific">Herbaspirillum huttiense subsp. nephrolepidis</name>
    <dbReference type="NCBI Taxonomy" id="3075126"/>
    <lineage>
        <taxon>Bacteria</taxon>
        <taxon>Pseudomonadati</taxon>
        <taxon>Pseudomonadota</taxon>
        <taxon>Betaproteobacteria</taxon>
        <taxon>Burkholderiales</taxon>
        <taxon>Oxalobacteraceae</taxon>
        <taxon>Herbaspirillum</taxon>
    </lineage>
</organism>
<dbReference type="InterPro" id="IPR041479">
    <property type="entry name" value="TetR_CgmR_C"/>
</dbReference>